<dbReference type="SUPFAM" id="SSF55073">
    <property type="entry name" value="Nucleotide cyclase"/>
    <property type="match status" value="1"/>
</dbReference>
<dbReference type="Gene3D" id="3.30.70.270">
    <property type="match status" value="1"/>
</dbReference>
<dbReference type="NCBIfam" id="TIGR00254">
    <property type="entry name" value="GGDEF"/>
    <property type="match status" value="1"/>
</dbReference>
<dbReference type="AlphaFoldDB" id="A0A7C9LN15"/>
<dbReference type="InterPro" id="IPR029787">
    <property type="entry name" value="Nucleotide_cyclase"/>
</dbReference>
<feature type="transmembrane region" description="Helical" evidence="1">
    <location>
        <begin position="46"/>
        <end position="65"/>
    </location>
</feature>
<dbReference type="FunFam" id="3.30.70.270:FF:000001">
    <property type="entry name" value="Diguanylate cyclase domain protein"/>
    <property type="match status" value="1"/>
</dbReference>
<dbReference type="PANTHER" id="PTHR45138:SF9">
    <property type="entry name" value="DIGUANYLATE CYCLASE DGCM-RELATED"/>
    <property type="match status" value="1"/>
</dbReference>
<feature type="transmembrane region" description="Helical" evidence="1">
    <location>
        <begin position="102"/>
        <end position="133"/>
    </location>
</feature>
<feature type="transmembrane region" description="Helical" evidence="1">
    <location>
        <begin position="72"/>
        <end position="90"/>
    </location>
</feature>
<dbReference type="GO" id="GO:0005886">
    <property type="term" value="C:plasma membrane"/>
    <property type="evidence" value="ECO:0007669"/>
    <property type="project" value="TreeGrafter"/>
</dbReference>
<feature type="transmembrane region" description="Helical" evidence="1">
    <location>
        <begin position="21"/>
        <end position="40"/>
    </location>
</feature>
<evidence type="ECO:0000256" key="1">
    <source>
        <dbReference type="SAM" id="Phobius"/>
    </source>
</evidence>
<dbReference type="RefSeq" id="WP_157459806.1">
    <property type="nucleotide sequence ID" value="NZ_WQLB01000018.1"/>
</dbReference>
<dbReference type="InterPro" id="IPR000160">
    <property type="entry name" value="GGDEF_dom"/>
</dbReference>
<dbReference type="PANTHER" id="PTHR45138">
    <property type="entry name" value="REGULATORY COMPONENTS OF SENSORY TRANSDUCTION SYSTEM"/>
    <property type="match status" value="1"/>
</dbReference>
<dbReference type="GO" id="GO:0043709">
    <property type="term" value="P:cell adhesion involved in single-species biofilm formation"/>
    <property type="evidence" value="ECO:0007669"/>
    <property type="project" value="TreeGrafter"/>
</dbReference>
<comment type="caution">
    <text evidence="3">The sequence shown here is derived from an EMBL/GenBank/DDBJ whole genome shotgun (WGS) entry which is preliminary data.</text>
</comment>
<accession>A0A7C9LN15</accession>
<organism evidence="3 4">
    <name type="scientific">Deinococcus arboris</name>
    <dbReference type="NCBI Taxonomy" id="2682977"/>
    <lineage>
        <taxon>Bacteria</taxon>
        <taxon>Thermotogati</taxon>
        <taxon>Deinococcota</taxon>
        <taxon>Deinococci</taxon>
        <taxon>Deinococcales</taxon>
        <taxon>Deinococcaceae</taxon>
        <taxon>Deinococcus</taxon>
    </lineage>
</organism>
<keyword evidence="1" id="KW-1133">Transmembrane helix</keyword>
<keyword evidence="1" id="KW-0472">Membrane</keyword>
<keyword evidence="4" id="KW-1185">Reference proteome</keyword>
<evidence type="ECO:0000313" key="4">
    <source>
        <dbReference type="Proteomes" id="UP000483286"/>
    </source>
</evidence>
<gene>
    <name evidence="3" type="ORF">GO986_13415</name>
</gene>
<feature type="domain" description="GGDEF" evidence="2">
    <location>
        <begin position="206"/>
        <end position="333"/>
    </location>
</feature>
<evidence type="ECO:0000313" key="3">
    <source>
        <dbReference type="EMBL" id="MVN87757.1"/>
    </source>
</evidence>
<proteinExistence type="predicted"/>
<keyword evidence="1" id="KW-0812">Transmembrane</keyword>
<dbReference type="GO" id="GO:1902201">
    <property type="term" value="P:negative regulation of bacterial-type flagellum-dependent cell motility"/>
    <property type="evidence" value="ECO:0007669"/>
    <property type="project" value="TreeGrafter"/>
</dbReference>
<feature type="transmembrane region" description="Helical" evidence="1">
    <location>
        <begin position="145"/>
        <end position="163"/>
    </location>
</feature>
<reference evidence="3 4" key="1">
    <citation type="submission" date="2019-12" db="EMBL/GenBank/DDBJ databases">
        <title>Deinococcus sp. HMF7620 Genome sequencing and assembly.</title>
        <authorList>
            <person name="Kang H."/>
            <person name="Kim H."/>
            <person name="Joh K."/>
        </authorList>
    </citation>
    <scope>NUCLEOTIDE SEQUENCE [LARGE SCALE GENOMIC DNA]</scope>
    <source>
        <strain evidence="3 4">HMF7620</strain>
    </source>
</reference>
<dbReference type="Pfam" id="PF00990">
    <property type="entry name" value="GGDEF"/>
    <property type="match status" value="1"/>
</dbReference>
<protein>
    <submittedName>
        <fullName evidence="3">Diguanylate cyclase</fullName>
    </submittedName>
</protein>
<evidence type="ECO:0000259" key="2">
    <source>
        <dbReference type="PROSITE" id="PS50887"/>
    </source>
</evidence>
<dbReference type="InterPro" id="IPR043128">
    <property type="entry name" value="Rev_trsase/Diguanyl_cyclase"/>
</dbReference>
<dbReference type="SMART" id="SM00267">
    <property type="entry name" value="GGDEF"/>
    <property type="match status" value="1"/>
</dbReference>
<name>A0A7C9LN15_9DEIO</name>
<dbReference type="GO" id="GO:0052621">
    <property type="term" value="F:diguanylate cyclase activity"/>
    <property type="evidence" value="ECO:0007669"/>
    <property type="project" value="TreeGrafter"/>
</dbReference>
<dbReference type="InterPro" id="IPR050469">
    <property type="entry name" value="Diguanylate_Cyclase"/>
</dbReference>
<dbReference type="PROSITE" id="PS50887">
    <property type="entry name" value="GGDEF"/>
    <property type="match status" value="1"/>
</dbReference>
<sequence length="344" mass="36058">MATPDPARWRLTESGRRRARLWITGLASAGQLGAALLLSRAGSGQIWEPLLGGVLCAVACALVASSRIPWRWVDIGLLVAATLSVGGQLLTHDTGAPLPPSVQFAGVFLFLTGFIVLPVGWGALYAGGVLAVYSAVLLRSGDLTALWQLGLAGLLSAYLSAFGRTISAERAEAEAFERLALTDPLTGLDNRRAMMARLQKAAHTGQPVTALLLDIDRFKGINDRLGHDVGDEVLREVGRRLRAAVGTHGAVARWGGEEFLVLLDGAASAQATGQALRQAVRAAPMAGGVTVTVSLGGAALREVGTVGELLKLADARLYVAKSSGRDRAELSVPQLHEVQIQTLA</sequence>
<dbReference type="CDD" id="cd01949">
    <property type="entry name" value="GGDEF"/>
    <property type="match status" value="1"/>
</dbReference>
<dbReference type="Proteomes" id="UP000483286">
    <property type="component" value="Unassembled WGS sequence"/>
</dbReference>
<dbReference type="EMBL" id="WQLB01000018">
    <property type="protein sequence ID" value="MVN87757.1"/>
    <property type="molecule type" value="Genomic_DNA"/>
</dbReference>